<dbReference type="Gene3D" id="2.160.20.70">
    <property type="match status" value="1"/>
</dbReference>
<comment type="subunit">
    <text evidence="6">Interacts with MinD and FtsZ.</text>
</comment>
<evidence type="ECO:0000256" key="1">
    <source>
        <dbReference type="ARBA" id="ARBA00006291"/>
    </source>
</evidence>
<evidence type="ECO:0000259" key="7">
    <source>
        <dbReference type="Pfam" id="PF03775"/>
    </source>
</evidence>
<dbReference type="PANTHER" id="PTHR34108:SF1">
    <property type="entry name" value="SEPTUM SITE-DETERMINING PROTEIN MINC"/>
    <property type="match status" value="1"/>
</dbReference>
<dbReference type="HAMAP" id="MF_00267">
    <property type="entry name" value="MinC"/>
    <property type="match status" value="1"/>
</dbReference>
<protein>
    <recommendedName>
        <fullName evidence="6">Probable septum site-determining protein MinC</fullName>
    </recommendedName>
</protein>
<evidence type="ECO:0000256" key="5">
    <source>
        <dbReference type="ARBA" id="ARBA00025606"/>
    </source>
</evidence>
<dbReference type="Proteomes" id="UP000244571">
    <property type="component" value="Chromosome"/>
</dbReference>
<keyword evidence="2 6" id="KW-0132">Cell division</keyword>
<dbReference type="InterPro" id="IPR016098">
    <property type="entry name" value="CAP/MinC_C"/>
</dbReference>
<evidence type="ECO:0000313" key="9">
    <source>
        <dbReference type="EMBL" id="AWB35346.1"/>
    </source>
</evidence>
<dbReference type="Gene3D" id="3.30.70.260">
    <property type="match status" value="1"/>
</dbReference>
<dbReference type="InterPro" id="IPR036145">
    <property type="entry name" value="MinC_C_sf"/>
</dbReference>
<dbReference type="PANTHER" id="PTHR34108">
    <property type="entry name" value="SEPTUM SITE-DETERMINING PROTEIN MINC"/>
    <property type="match status" value="1"/>
</dbReference>
<organism evidence="9 10">
    <name type="scientific">Orrella marina</name>
    <dbReference type="NCBI Taxonomy" id="2163011"/>
    <lineage>
        <taxon>Bacteria</taxon>
        <taxon>Pseudomonadati</taxon>
        <taxon>Pseudomonadota</taxon>
        <taxon>Betaproteobacteria</taxon>
        <taxon>Burkholderiales</taxon>
        <taxon>Alcaligenaceae</taxon>
        <taxon>Orrella</taxon>
    </lineage>
</organism>
<dbReference type="SUPFAM" id="SSF63848">
    <property type="entry name" value="Cell-division inhibitor MinC, C-terminal domain"/>
    <property type="match status" value="1"/>
</dbReference>
<dbReference type="KEGG" id="boz:DBV39_18170"/>
<dbReference type="EMBL" id="CP028901">
    <property type="protein sequence ID" value="AWB35346.1"/>
    <property type="molecule type" value="Genomic_DNA"/>
</dbReference>
<evidence type="ECO:0000256" key="4">
    <source>
        <dbReference type="ARBA" id="ARBA00023306"/>
    </source>
</evidence>
<dbReference type="InterPro" id="IPR013033">
    <property type="entry name" value="MinC"/>
</dbReference>
<keyword evidence="4 6" id="KW-0131">Cell cycle</keyword>
<dbReference type="GO" id="GO:0051302">
    <property type="term" value="P:regulation of cell division"/>
    <property type="evidence" value="ECO:0007669"/>
    <property type="project" value="InterPro"/>
</dbReference>
<dbReference type="RefSeq" id="WP_108622802.1">
    <property type="nucleotide sequence ID" value="NZ_CP028901.1"/>
</dbReference>
<dbReference type="GO" id="GO:1901891">
    <property type="term" value="P:regulation of cell septum assembly"/>
    <property type="evidence" value="ECO:0007669"/>
    <property type="project" value="InterPro"/>
</dbReference>
<name>A0A2R4XNG6_9BURK</name>
<comment type="function">
    <text evidence="5 6">Cell division inhibitor that blocks the formation of polar Z ring septums. Rapidly oscillates between the poles of the cell to destabilize FtsZ filaments that have formed before they mature into polar Z rings. Prevents FtsZ polymerization.</text>
</comment>
<dbReference type="InterPro" id="IPR005526">
    <property type="entry name" value="Septum_form_inhib_MinC_C"/>
</dbReference>
<dbReference type="AlphaFoldDB" id="A0A2R4XNG6"/>
<gene>
    <name evidence="6 9" type="primary">minC</name>
    <name evidence="9" type="ORF">DBV39_18170</name>
</gene>
<accession>A0A2R4XNG6</accession>
<feature type="domain" description="Septum formation inhibitor MinC C-terminal" evidence="7">
    <location>
        <begin position="152"/>
        <end position="253"/>
    </location>
</feature>
<evidence type="ECO:0000259" key="8">
    <source>
        <dbReference type="Pfam" id="PF05209"/>
    </source>
</evidence>
<reference evidence="9 10" key="1">
    <citation type="submission" date="2018-04" db="EMBL/GenBank/DDBJ databases">
        <title>Bordetella sp. HZ20 isolated from seawater.</title>
        <authorList>
            <person name="Sun C."/>
        </authorList>
    </citation>
    <scope>NUCLEOTIDE SEQUENCE [LARGE SCALE GENOMIC DNA]</scope>
    <source>
        <strain evidence="9 10">HZ20</strain>
    </source>
</reference>
<dbReference type="OrthoDB" id="9794530at2"/>
<sequence length="258" mass="27654">MTDSTPSLEFKSATLYAIRAVIRDSDLSRVIAELNQRMQEAGSFFMGESVVIDASGLDEPIHWEPLLEAFSSHKLPVIGIVASETVAAAAQEFGLTRVELSASTQRTTTTPQPASSVAEPVQVATPVPKANAARPEAVTTSAEPLQPVPTQVIQGPLRSGQRVYARDTDLIVMGVVSQGAEVIADGNIHIYGPLRGKAMAGARGDIHARIFTTALDAELVAVAGVYRVIEGPLGTEIRRKPAMVYLQEQTLRMEPLRD</sequence>
<dbReference type="Pfam" id="PF05209">
    <property type="entry name" value="MinC_N"/>
    <property type="match status" value="1"/>
</dbReference>
<dbReference type="GO" id="GO:0000917">
    <property type="term" value="P:division septum assembly"/>
    <property type="evidence" value="ECO:0007669"/>
    <property type="project" value="UniProtKB-KW"/>
</dbReference>
<proteinExistence type="inferred from homology"/>
<comment type="similarity">
    <text evidence="1 6">Belongs to the MinC family.</text>
</comment>
<dbReference type="Pfam" id="PF03775">
    <property type="entry name" value="MinC_C"/>
    <property type="match status" value="1"/>
</dbReference>
<keyword evidence="10" id="KW-1185">Reference proteome</keyword>
<evidence type="ECO:0000313" key="10">
    <source>
        <dbReference type="Proteomes" id="UP000244571"/>
    </source>
</evidence>
<keyword evidence="3 6" id="KW-0717">Septation</keyword>
<dbReference type="NCBIfam" id="TIGR01222">
    <property type="entry name" value="minC"/>
    <property type="match status" value="1"/>
</dbReference>
<evidence type="ECO:0000256" key="3">
    <source>
        <dbReference type="ARBA" id="ARBA00023210"/>
    </source>
</evidence>
<dbReference type="GO" id="GO:0000902">
    <property type="term" value="P:cell morphogenesis"/>
    <property type="evidence" value="ECO:0007669"/>
    <property type="project" value="InterPro"/>
</dbReference>
<evidence type="ECO:0000256" key="2">
    <source>
        <dbReference type="ARBA" id="ARBA00022618"/>
    </source>
</evidence>
<feature type="domain" description="Septum formation inhibitor MinC N-terminal" evidence="8">
    <location>
        <begin position="8"/>
        <end position="75"/>
    </location>
</feature>
<dbReference type="InterPro" id="IPR007874">
    <property type="entry name" value="MinC_N"/>
</dbReference>
<evidence type="ECO:0000256" key="6">
    <source>
        <dbReference type="HAMAP-Rule" id="MF_00267"/>
    </source>
</evidence>